<feature type="transmembrane region" description="Helical" evidence="1">
    <location>
        <begin position="6"/>
        <end position="29"/>
    </location>
</feature>
<keyword evidence="1" id="KW-0812">Transmembrane</keyword>
<protein>
    <submittedName>
        <fullName evidence="2">Uncharacterized protein</fullName>
    </submittedName>
</protein>
<evidence type="ECO:0000256" key="1">
    <source>
        <dbReference type="SAM" id="Phobius"/>
    </source>
</evidence>
<accession>A0A1B8NYB7</accession>
<comment type="caution">
    <text evidence="2">The sequence shown here is derived from an EMBL/GenBank/DDBJ whole genome shotgun (WGS) entry which is preliminary data.</text>
</comment>
<dbReference type="AlphaFoldDB" id="A0A1B8NYB7"/>
<keyword evidence="1" id="KW-0472">Membrane</keyword>
<keyword evidence="1" id="KW-1133">Transmembrane helix</keyword>
<evidence type="ECO:0000313" key="3">
    <source>
        <dbReference type="Proteomes" id="UP000092504"/>
    </source>
</evidence>
<dbReference type="Proteomes" id="UP000092504">
    <property type="component" value="Unassembled WGS sequence"/>
</dbReference>
<organism evidence="2 3">
    <name type="scientific">Halomonas elongata</name>
    <dbReference type="NCBI Taxonomy" id="2746"/>
    <lineage>
        <taxon>Bacteria</taxon>
        <taxon>Pseudomonadati</taxon>
        <taxon>Pseudomonadota</taxon>
        <taxon>Gammaproteobacteria</taxon>
        <taxon>Oceanospirillales</taxon>
        <taxon>Halomonadaceae</taxon>
        <taxon>Halomonas</taxon>
    </lineage>
</organism>
<name>A0A1B8NYB7_HALEL</name>
<reference evidence="2 3" key="1">
    <citation type="submission" date="2016-06" db="EMBL/GenBank/DDBJ databases">
        <title>Genome sequence of halotolerant plant growth promoting strain of Halomonas elongata HEK1 isolated from salterns of Rann of Kutch, Gujarat, India.</title>
        <authorList>
            <person name="Gaba S."/>
            <person name="Singh R.N."/>
            <person name="Abrol S."/>
            <person name="Kaushik R."/>
            <person name="Saxena A.K."/>
        </authorList>
    </citation>
    <scope>NUCLEOTIDE SEQUENCE [LARGE SCALE GENOMIC DNA]</scope>
    <source>
        <strain evidence="2 3">HEK1</strain>
    </source>
</reference>
<dbReference type="EMBL" id="MAJD01000002">
    <property type="protein sequence ID" value="OBX34990.1"/>
    <property type="molecule type" value="Genomic_DNA"/>
</dbReference>
<evidence type="ECO:0000313" key="2">
    <source>
        <dbReference type="EMBL" id="OBX34990.1"/>
    </source>
</evidence>
<gene>
    <name evidence="2" type="ORF">A8U91_04053</name>
</gene>
<sequence length="42" mass="4845">MSDFAKFAIVMAPYVIGSSLVLCGVFYAIHREEKRRGKLRKR</sequence>
<proteinExistence type="predicted"/>